<evidence type="ECO:0000313" key="2">
    <source>
        <dbReference type="EMBL" id="KZO92411.1"/>
    </source>
</evidence>
<dbReference type="Pfam" id="PF01637">
    <property type="entry name" value="ATPase_2"/>
    <property type="match status" value="1"/>
</dbReference>
<evidence type="ECO:0000259" key="1">
    <source>
        <dbReference type="Pfam" id="PF01637"/>
    </source>
</evidence>
<dbReference type="PANTHER" id="PTHR37096:SF1">
    <property type="entry name" value="AAA+ ATPASE DOMAIN-CONTAINING PROTEIN"/>
    <property type="match status" value="1"/>
</dbReference>
<feature type="domain" description="ATPase" evidence="1">
    <location>
        <begin position="237"/>
        <end position="356"/>
    </location>
</feature>
<accession>A0A167I919</accession>
<dbReference type="STRING" id="1330018.A0A167I919"/>
<dbReference type="InterPro" id="IPR027417">
    <property type="entry name" value="P-loop_NTPase"/>
</dbReference>
<dbReference type="OrthoDB" id="2150628at2759"/>
<organism evidence="2 3">
    <name type="scientific">Calocera viscosa (strain TUFC12733)</name>
    <dbReference type="NCBI Taxonomy" id="1330018"/>
    <lineage>
        <taxon>Eukaryota</taxon>
        <taxon>Fungi</taxon>
        <taxon>Dikarya</taxon>
        <taxon>Basidiomycota</taxon>
        <taxon>Agaricomycotina</taxon>
        <taxon>Dacrymycetes</taxon>
        <taxon>Dacrymycetales</taxon>
        <taxon>Dacrymycetaceae</taxon>
        <taxon>Calocera</taxon>
    </lineage>
</organism>
<dbReference type="InterPro" id="IPR011579">
    <property type="entry name" value="ATPase_dom"/>
</dbReference>
<gene>
    <name evidence="2" type="ORF">CALVIDRAFT_520472</name>
</gene>
<proteinExistence type="predicted"/>
<protein>
    <recommendedName>
        <fullName evidence="1">ATPase domain-containing protein</fullName>
    </recommendedName>
</protein>
<sequence length="494" mass="56180">MFSRAHLLGQPRLLRPILAHHPLRIHARSFWGIGEIIGVLTAPGQTLQQLSDVRKELQAAKAEMDEAKERDRLPPVRTFVQTKGYFPRKKEEAVIERILEGPPEFTVIFGATSVGKTALLRHVLTSPRYFVLPLDLRIAGFSDPSSMYFSLSAQYEQYFLQLGESLPGYKEECENIGLSFKHQRLDVSRRVEAGSRQVGTSDVAALLELLQNALVRYWKFEPPLEEGSAENKEGQPALKEKPAKRVPVWLIDEAHKLPELVDGDVEYLKTLIDGMVVLTKQERLCHVIHATSDSLYMAALIELNVASHAKFIHIGDADKETTMDYVRHRLLRPFPQYHQTEILNNFDDIYDIIGGKLLHWEGGVREWVNEGIPITQSSHVSQAYILVNNFLHPPAMNELPKPVFKSTVRLFERLVSTTDSVRYFDALREFDPELIGALLRTRLLEVRWDGRTRDEPKKISVVEGDVRKPILVPMTPAIRWAMGKVLKESKSSSS</sequence>
<dbReference type="PANTHER" id="PTHR37096">
    <property type="entry name" value="YALI0E33429P"/>
    <property type="match status" value="1"/>
</dbReference>
<dbReference type="EMBL" id="KV417311">
    <property type="protein sequence ID" value="KZO92411.1"/>
    <property type="molecule type" value="Genomic_DNA"/>
</dbReference>
<keyword evidence="3" id="KW-1185">Reference proteome</keyword>
<name>A0A167I919_CALVF</name>
<dbReference type="GO" id="GO:0005524">
    <property type="term" value="F:ATP binding"/>
    <property type="evidence" value="ECO:0007669"/>
    <property type="project" value="InterPro"/>
</dbReference>
<evidence type="ECO:0000313" key="3">
    <source>
        <dbReference type="Proteomes" id="UP000076738"/>
    </source>
</evidence>
<dbReference type="SUPFAM" id="SSF52540">
    <property type="entry name" value="P-loop containing nucleoside triphosphate hydrolases"/>
    <property type="match status" value="1"/>
</dbReference>
<reference evidence="2 3" key="1">
    <citation type="journal article" date="2016" name="Mol. Biol. Evol.">
        <title>Comparative Genomics of Early-Diverging Mushroom-Forming Fungi Provides Insights into the Origins of Lignocellulose Decay Capabilities.</title>
        <authorList>
            <person name="Nagy L.G."/>
            <person name="Riley R."/>
            <person name="Tritt A."/>
            <person name="Adam C."/>
            <person name="Daum C."/>
            <person name="Floudas D."/>
            <person name="Sun H."/>
            <person name="Yadav J.S."/>
            <person name="Pangilinan J."/>
            <person name="Larsson K.H."/>
            <person name="Matsuura K."/>
            <person name="Barry K."/>
            <person name="Labutti K."/>
            <person name="Kuo R."/>
            <person name="Ohm R.A."/>
            <person name="Bhattacharya S.S."/>
            <person name="Shirouzu T."/>
            <person name="Yoshinaga Y."/>
            <person name="Martin F.M."/>
            <person name="Grigoriev I.V."/>
            <person name="Hibbett D.S."/>
        </authorList>
    </citation>
    <scope>NUCLEOTIDE SEQUENCE [LARGE SCALE GENOMIC DNA]</scope>
    <source>
        <strain evidence="2 3">TUFC12733</strain>
    </source>
</reference>
<dbReference type="Gene3D" id="3.40.50.300">
    <property type="entry name" value="P-loop containing nucleotide triphosphate hydrolases"/>
    <property type="match status" value="1"/>
</dbReference>
<dbReference type="Proteomes" id="UP000076738">
    <property type="component" value="Unassembled WGS sequence"/>
</dbReference>
<dbReference type="InterPro" id="IPR051667">
    <property type="entry name" value="Archaeal_ATPase_domain"/>
</dbReference>
<dbReference type="AlphaFoldDB" id="A0A167I919"/>